<geneLocation type="plasmid" evidence="2">
    <name>pFRL2</name>
</geneLocation>
<accession>V9Z2D8</accession>
<feature type="compositionally biased region" description="Basic and acidic residues" evidence="1">
    <location>
        <begin position="11"/>
        <end position="21"/>
    </location>
</feature>
<proteinExistence type="predicted"/>
<feature type="region of interest" description="Disordered" evidence="1">
    <location>
        <begin position="1"/>
        <end position="117"/>
    </location>
</feature>
<feature type="region of interest" description="Disordered" evidence="1">
    <location>
        <begin position="166"/>
        <end position="192"/>
    </location>
</feature>
<organism evidence="2">
    <name type="scientific">Streptomyces sp. FR1</name>
    <dbReference type="NCBI Taxonomy" id="349971"/>
    <lineage>
        <taxon>Bacteria</taxon>
        <taxon>Bacillati</taxon>
        <taxon>Actinomycetota</taxon>
        <taxon>Actinomycetes</taxon>
        <taxon>Kitasatosporales</taxon>
        <taxon>Streptomycetaceae</taxon>
        <taxon>Streptomyces</taxon>
    </lineage>
</organism>
<feature type="compositionally biased region" description="Basic and acidic residues" evidence="1">
    <location>
        <begin position="87"/>
        <end position="97"/>
    </location>
</feature>
<feature type="compositionally biased region" description="Gly residues" evidence="1">
    <location>
        <begin position="49"/>
        <end position="58"/>
    </location>
</feature>
<name>V9Z2D8_9ACTN</name>
<evidence type="ECO:0000256" key="1">
    <source>
        <dbReference type="SAM" id="MobiDB-lite"/>
    </source>
</evidence>
<feature type="compositionally biased region" description="Low complexity" evidence="1">
    <location>
        <begin position="59"/>
        <end position="70"/>
    </location>
</feature>
<keyword evidence="2" id="KW-0614">Plasmid</keyword>
<gene>
    <name evidence="2" type="ORF">pFRL2_52</name>
</gene>
<reference evidence="2" key="1">
    <citation type="submission" date="2013-09" db="EMBL/GenBank/DDBJ databases">
        <title>Complete nucleotide sequence of Streptomyces linear plasmid pFRL2.</title>
        <authorList>
            <person name="Chen Z."/>
            <person name="Fang P."/>
            <person name="Qin Z."/>
        </authorList>
    </citation>
    <scope>NUCLEOTIDE SEQUENCE</scope>
    <source>
        <plasmid evidence="2">pFRL2</plasmid>
    </source>
</reference>
<evidence type="ECO:0000313" key="2">
    <source>
        <dbReference type="EMBL" id="AHE38727.1"/>
    </source>
</evidence>
<dbReference type="EMBL" id="KF602047">
    <property type="protein sequence ID" value="AHE38727.1"/>
    <property type="molecule type" value="Genomic_DNA"/>
</dbReference>
<dbReference type="AlphaFoldDB" id="V9Z2D8"/>
<protein>
    <submittedName>
        <fullName evidence="2">Uncharacterized protein</fullName>
    </submittedName>
</protein>
<sequence>MRGVGQSGADRASEPGQHEGDGADAQPDVDRAGGRQRKASGVRVQVGVDGVGDGGGPLGEPRPVLVVVPVDRLRDAPLEDEDQGGGAEDRADGEGAGRDVVAGPYGRRPRHGGGVGGAAAGRLAVAVGDRLHRRDGGFGFAGLGGVSHRVFSFAVVDCDTGGVGRGRMAGLSGSPSPPGPPRGGLGGSGSRQPLRGSGDVVGWVGGGAVVALQAHAERFEREAPEVPSTALRAGLASGHGLVERGLLSERRHAFGLGELEAVQPRHALAAAPDHLGDGLVAAGAQAHRA</sequence>